<dbReference type="OrthoDB" id="2444893at2759"/>
<reference evidence="1" key="1">
    <citation type="submission" date="2021-06" db="EMBL/GenBank/DDBJ databases">
        <authorList>
            <person name="Kallberg Y."/>
            <person name="Tangrot J."/>
            <person name="Rosling A."/>
        </authorList>
    </citation>
    <scope>NUCLEOTIDE SEQUENCE</scope>
    <source>
        <strain evidence="1">MA453B</strain>
    </source>
</reference>
<sequence>CDFDKRSWESIHINQQYNVSDSYRNKSDLTRSIQAEKRA</sequence>
<comment type="caution">
    <text evidence="1">The sequence shown here is derived from an EMBL/GenBank/DDBJ whole genome shotgun (WGS) entry which is preliminary data.</text>
</comment>
<organism evidence="1 2">
    <name type="scientific">Dentiscutata erythropus</name>
    <dbReference type="NCBI Taxonomy" id="1348616"/>
    <lineage>
        <taxon>Eukaryota</taxon>
        <taxon>Fungi</taxon>
        <taxon>Fungi incertae sedis</taxon>
        <taxon>Mucoromycota</taxon>
        <taxon>Glomeromycotina</taxon>
        <taxon>Glomeromycetes</taxon>
        <taxon>Diversisporales</taxon>
        <taxon>Gigasporaceae</taxon>
        <taxon>Dentiscutata</taxon>
    </lineage>
</organism>
<dbReference type="Proteomes" id="UP000789405">
    <property type="component" value="Unassembled WGS sequence"/>
</dbReference>
<dbReference type="AlphaFoldDB" id="A0A9N9P920"/>
<feature type="non-terminal residue" evidence="1">
    <location>
        <position position="1"/>
    </location>
</feature>
<accession>A0A9N9P920</accession>
<name>A0A9N9P920_9GLOM</name>
<protein>
    <submittedName>
        <fullName evidence="1">1436_t:CDS:1</fullName>
    </submittedName>
</protein>
<gene>
    <name evidence="1" type="ORF">DERYTH_LOCUS22839</name>
</gene>
<dbReference type="EMBL" id="CAJVPY010032858">
    <property type="protein sequence ID" value="CAG8798254.1"/>
    <property type="molecule type" value="Genomic_DNA"/>
</dbReference>
<evidence type="ECO:0000313" key="2">
    <source>
        <dbReference type="Proteomes" id="UP000789405"/>
    </source>
</evidence>
<proteinExistence type="predicted"/>
<feature type="non-terminal residue" evidence="1">
    <location>
        <position position="39"/>
    </location>
</feature>
<keyword evidence="2" id="KW-1185">Reference proteome</keyword>
<evidence type="ECO:0000313" key="1">
    <source>
        <dbReference type="EMBL" id="CAG8798254.1"/>
    </source>
</evidence>